<dbReference type="InterPro" id="IPR045494">
    <property type="entry name" value="DUF6436"/>
</dbReference>
<dbReference type="AlphaFoldDB" id="A0A244CMU0"/>
<proteinExistence type="predicted"/>
<comment type="caution">
    <text evidence="3">The sequence shown here is derived from an EMBL/GenBank/DDBJ whole genome shotgun (WGS) entry which is preliminary data.</text>
</comment>
<dbReference type="EMBL" id="MWPV01000005">
    <property type="protein sequence ID" value="OUL56914.1"/>
    <property type="molecule type" value="Genomic_DNA"/>
</dbReference>
<evidence type="ECO:0000256" key="1">
    <source>
        <dbReference type="SAM" id="Phobius"/>
    </source>
</evidence>
<gene>
    <name evidence="3" type="ORF">B1199_16240</name>
</gene>
<name>A0A244CMU0_PSEDV</name>
<feature type="transmembrane region" description="Helical" evidence="1">
    <location>
        <begin position="16"/>
        <end position="35"/>
    </location>
</feature>
<keyword evidence="1" id="KW-0812">Transmembrane</keyword>
<protein>
    <recommendedName>
        <fullName evidence="2">DUF6436 domain-containing protein</fullName>
    </recommendedName>
</protein>
<evidence type="ECO:0000313" key="3">
    <source>
        <dbReference type="EMBL" id="OUL56914.1"/>
    </source>
</evidence>
<reference evidence="3 4" key="1">
    <citation type="submission" date="2017-02" db="EMBL/GenBank/DDBJ databases">
        <title>Pseudoalteromonas ulvae TC14 Genome.</title>
        <authorList>
            <person name="Molmeret M."/>
        </authorList>
    </citation>
    <scope>NUCLEOTIDE SEQUENCE [LARGE SCALE GENOMIC DNA]</scope>
    <source>
        <strain evidence="3">TC14</strain>
    </source>
</reference>
<keyword evidence="4" id="KW-1185">Reference proteome</keyword>
<organism evidence="3 4">
    <name type="scientific">Pseudoalteromonas ulvae</name>
    <dbReference type="NCBI Taxonomy" id="107327"/>
    <lineage>
        <taxon>Bacteria</taxon>
        <taxon>Pseudomonadati</taxon>
        <taxon>Pseudomonadota</taxon>
        <taxon>Gammaproteobacteria</taxon>
        <taxon>Alteromonadales</taxon>
        <taxon>Pseudoalteromonadaceae</taxon>
        <taxon>Pseudoalteromonas</taxon>
    </lineage>
</organism>
<dbReference type="Proteomes" id="UP000194841">
    <property type="component" value="Unassembled WGS sequence"/>
</dbReference>
<accession>A0A244CMU0</accession>
<keyword evidence="1" id="KW-0472">Membrane</keyword>
<keyword evidence="1" id="KW-1133">Transmembrane helix</keyword>
<feature type="domain" description="DUF6436" evidence="2">
    <location>
        <begin position="61"/>
        <end position="185"/>
    </location>
</feature>
<dbReference type="Pfam" id="PF20029">
    <property type="entry name" value="DUF6436"/>
    <property type="match status" value="1"/>
</dbReference>
<evidence type="ECO:0000313" key="4">
    <source>
        <dbReference type="Proteomes" id="UP000194841"/>
    </source>
</evidence>
<evidence type="ECO:0000259" key="2">
    <source>
        <dbReference type="Pfam" id="PF20029"/>
    </source>
</evidence>
<sequence length="186" mass="20110">MPVSNSSPTSHVTKHHYGLVVLWVLLTLSAATYFMSKKVVEFDPQGILALQSHQGIVAAILAEQNAREPEFSRAQRATLFHLRQDKCHCNVTSQSHIETLNTQAQALGMQIINLEITNNLKSVIPSTPATLIINNAGELAYLGPYGQGFACTEKTGVVSAVLNNLQKGFNSALVLNQAKGCYCATS</sequence>